<comment type="pathway">
    <text evidence="1">Cofactor biosynthesis; L-ascorbate biosynthesis.</text>
</comment>
<dbReference type="UniPathway" id="UPA00132"/>
<evidence type="ECO:0000313" key="6">
    <source>
        <dbReference type="Proteomes" id="UP000636800"/>
    </source>
</evidence>
<dbReference type="OrthoDB" id="1938750at2759"/>
<name>A0A835RNT9_VANPL</name>
<feature type="domain" description="D-arabinono-1,4-lactone oxidase C-terminal" evidence="3">
    <location>
        <begin position="3"/>
        <end position="53"/>
    </location>
</feature>
<gene>
    <name evidence="5" type="ORF">HPP92_008143</name>
</gene>
<proteinExistence type="predicted"/>
<dbReference type="EMBL" id="JADCNL010000003">
    <property type="protein sequence ID" value="KAG0489332.1"/>
    <property type="molecule type" value="Genomic_DNA"/>
</dbReference>
<keyword evidence="2" id="KW-0560">Oxidoreductase</keyword>
<dbReference type="InterPro" id="IPR007173">
    <property type="entry name" value="ALO_C"/>
</dbReference>
<reference evidence="5 6" key="1">
    <citation type="journal article" date="2020" name="Nat. Food">
        <title>A phased Vanilla planifolia genome enables genetic improvement of flavour and production.</title>
        <authorList>
            <person name="Hasing T."/>
            <person name="Tang H."/>
            <person name="Brym M."/>
            <person name="Khazi F."/>
            <person name="Huang T."/>
            <person name="Chambers A.H."/>
        </authorList>
    </citation>
    <scope>NUCLEOTIDE SEQUENCE [LARGE SCALE GENOMIC DNA]</scope>
    <source>
        <tissue evidence="5">Leaf</tissue>
    </source>
</reference>
<dbReference type="Gene3D" id="1.10.45.10">
    <property type="entry name" value="Vanillyl-alcohol Oxidase, Chain A, domain 4"/>
    <property type="match status" value="1"/>
</dbReference>
<dbReference type="AlphaFoldDB" id="A0A835RNT9"/>
<dbReference type="GO" id="GO:0016020">
    <property type="term" value="C:membrane"/>
    <property type="evidence" value="ECO:0007669"/>
    <property type="project" value="InterPro"/>
</dbReference>
<dbReference type="Proteomes" id="UP000636800">
    <property type="component" value="Chromosome 3"/>
</dbReference>
<dbReference type="Pfam" id="PF04030">
    <property type="entry name" value="ALO"/>
    <property type="match status" value="1"/>
</dbReference>
<accession>A0A835RNT9</accession>
<comment type="caution">
    <text evidence="5">The sequence shown here is derived from an EMBL/GenBank/DDBJ whole genome shotgun (WGS) entry which is preliminary data.</text>
</comment>
<evidence type="ECO:0000259" key="3">
    <source>
        <dbReference type="Pfam" id="PF04030"/>
    </source>
</evidence>
<keyword evidence="6" id="KW-1185">Reference proteome</keyword>
<dbReference type="GO" id="GO:0019853">
    <property type="term" value="P:L-ascorbic acid biosynthetic process"/>
    <property type="evidence" value="ECO:0007669"/>
    <property type="project" value="UniProtKB-UniPathway"/>
</dbReference>
<evidence type="ECO:0008006" key="7">
    <source>
        <dbReference type="Google" id="ProtNLM"/>
    </source>
</evidence>
<evidence type="ECO:0000256" key="2">
    <source>
        <dbReference type="ARBA" id="ARBA00023002"/>
    </source>
</evidence>
<evidence type="ECO:0000256" key="1">
    <source>
        <dbReference type="ARBA" id="ARBA00005147"/>
    </source>
</evidence>
<organism evidence="5 6">
    <name type="scientific">Vanilla planifolia</name>
    <name type="common">Vanilla</name>
    <dbReference type="NCBI Taxonomy" id="51239"/>
    <lineage>
        <taxon>Eukaryota</taxon>
        <taxon>Viridiplantae</taxon>
        <taxon>Streptophyta</taxon>
        <taxon>Embryophyta</taxon>
        <taxon>Tracheophyta</taxon>
        <taxon>Spermatophyta</taxon>
        <taxon>Magnoliopsida</taxon>
        <taxon>Liliopsida</taxon>
        <taxon>Asparagales</taxon>
        <taxon>Orchidaceae</taxon>
        <taxon>Vanilloideae</taxon>
        <taxon>Vanilleae</taxon>
        <taxon>Vanilla</taxon>
    </lineage>
</organism>
<protein>
    <recommendedName>
        <fullName evidence="7">D-arabinono-1,4-lactone oxidase C-terminal domain-containing protein</fullName>
    </recommendedName>
</protein>
<evidence type="ECO:0000259" key="4">
    <source>
        <dbReference type="Pfam" id="PF22906"/>
    </source>
</evidence>
<sequence>MAFFKHGARPHWGKNRRVAFIGVQQKYPNMSKFAAVKQQLDPRGLFSSEWSDEVLLGKETGKGEGCAMEGQCICSEDRHCSPSNGYLCKQGLVYREPRCAGSPIHLLHELHLKEIFAVYVCCRPT</sequence>
<evidence type="ECO:0000313" key="5">
    <source>
        <dbReference type="EMBL" id="KAG0489332.1"/>
    </source>
</evidence>
<dbReference type="GO" id="GO:0003885">
    <property type="term" value="F:D-arabinono-1,4-lactone oxidase activity"/>
    <property type="evidence" value="ECO:0007669"/>
    <property type="project" value="InterPro"/>
</dbReference>
<dbReference type="InterPro" id="IPR016171">
    <property type="entry name" value="Vanillyl_alc_oxidase_C-sub2"/>
</dbReference>
<dbReference type="InterPro" id="IPR055154">
    <property type="entry name" value="GULLO2-like_C"/>
</dbReference>
<feature type="domain" description="L-gulonolactone oxidase 2-like C-terminal" evidence="4">
    <location>
        <begin position="64"/>
        <end position="99"/>
    </location>
</feature>
<dbReference type="Pfam" id="PF22906">
    <property type="entry name" value="GULLO2-like_3rd"/>
    <property type="match status" value="1"/>
</dbReference>